<keyword evidence="2" id="KW-0413">Isomerase</keyword>
<dbReference type="Gene3D" id="1.20.120.450">
    <property type="entry name" value="dinb family like domain"/>
    <property type="match status" value="1"/>
</dbReference>
<dbReference type="SUPFAM" id="SSF109854">
    <property type="entry name" value="DinB/YfiT-like putative metalloenzymes"/>
    <property type="match status" value="1"/>
</dbReference>
<dbReference type="Proteomes" id="UP001595851">
    <property type="component" value="Unassembled WGS sequence"/>
</dbReference>
<sequence length="275" mass="29965">MTIFGPVSDVRPLFAQERRELLLLLGSLDAGAWSKATVCPGWDVHDVVGHVLNDYMRRLSGGRDGFAGARFADDETLPGYLARTNDEFVRATRQCSPQLMIELLAHLGPELDRLWAAFDLTAPAHLEVSWAGPGPSPAWLDIARDYTEFWVHQQQIRDAVGRPGADRPELMRPVLDTFLRALPHTLRELSRPDGAIVRVVVPGPCGGTWQARTDGGWRMTDDANSPAAATITMRAGDLWRLASRGITVAEARARATTQGDPALADAVTSLLAVVA</sequence>
<evidence type="ECO:0000313" key="2">
    <source>
        <dbReference type="EMBL" id="MFC4011259.1"/>
    </source>
</evidence>
<comment type="caution">
    <text evidence="2">The sequence shown here is derived from an EMBL/GenBank/DDBJ whole genome shotgun (WGS) entry which is preliminary data.</text>
</comment>
<dbReference type="NCBIfam" id="TIGR03083">
    <property type="entry name" value="maleylpyruvate isomerase family mycothiol-dependent enzyme"/>
    <property type="match status" value="1"/>
</dbReference>
<dbReference type="InterPro" id="IPR034660">
    <property type="entry name" value="DinB/YfiT-like"/>
</dbReference>
<dbReference type="RefSeq" id="WP_379531215.1">
    <property type="nucleotide sequence ID" value="NZ_JBHSBI010000015.1"/>
</dbReference>
<evidence type="ECO:0000259" key="1">
    <source>
        <dbReference type="Pfam" id="PF11716"/>
    </source>
</evidence>
<reference evidence="3" key="1">
    <citation type="journal article" date="2019" name="Int. J. Syst. Evol. Microbiol.">
        <title>The Global Catalogue of Microorganisms (GCM) 10K type strain sequencing project: providing services to taxonomists for standard genome sequencing and annotation.</title>
        <authorList>
            <consortium name="The Broad Institute Genomics Platform"/>
            <consortium name="The Broad Institute Genome Sequencing Center for Infectious Disease"/>
            <person name="Wu L."/>
            <person name="Ma J."/>
        </authorList>
    </citation>
    <scope>NUCLEOTIDE SEQUENCE [LARGE SCALE GENOMIC DNA]</scope>
    <source>
        <strain evidence="3">TBRC 1276</strain>
    </source>
</reference>
<organism evidence="2 3">
    <name type="scientific">Nonomuraea purpurea</name>
    <dbReference type="NCBI Taxonomy" id="1849276"/>
    <lineage>
        <taxon>Bacteria</taxon>
        <taxon>Bacillati</taxon>
        <taxon>Actinomycetota</taxon>
        <taxon>Actinomycetes</taxon>
        <taxon>Streptosporangiales</taxon>
        <taxon>Streptosporangiaceae</taxon>
        <taxon>Nonomuraea</taxon>
    </lineage>
</organism>
<name>A0ABV8GEC3_9ACTN</name>
<dbReference type="InterPro" id="IPR017517">
    <property type="entry name" value="Maleyloyr_isom"/>
</dbReference>
<gene>
    <name evidence="2" type="ORF">ACFOY2_28810</name>
</gene>
<protein>
    <submittedName>
        <fullName evidence="2">Maleylpyruvate isomerase family mycothiol-dependent enzyme</fullName>
    </submittedName>
</protein>
<dbReference type="InterPro" id="IPR024344">
    <property type="entry name" value="MDMPI_metal-binding"/>
</dbReference>
<feature type="domain" description="Mycothiol-dependent maleylpyruvate isomerase metal-binding" evidence="1">
    <location>
        <begin position="14"/>
        <end position="156"/>
    </location>
</feature>
<evidence type="ECO:0000313" key="3">
    <source>
        <dbReference type="Proteomes" id="UP001595851"/>
    </source>
</evidence>
<proteinExistence type="predicted"/>
<dbReference type="EMBL" id="JBHSBI010000015">
    <property type="protein sequence ID" value="MFC4011259.1"/>
    <property type="molecule type" value="Genomic_DNA"/>
</dbReference>
<keyword evidence="3" id="KW-1185">Reference proteome</keyword>
<dbReference type="GO" id="GO:0016853">
    <property type="term" value="F:isomerase activity"/>
    <property type="evidence" value="ECO:0007669"/>
    <property type="project" value="UniProtKB-KW"/>
</dbReference>
<accession>A0ABV8GEC3</accession>
<dbReference type="Pfam" id="PF11716">
    <property type="entry name" value="MDMPI_N"/>
    <property type="match status" value="1"/>
</dbReference>